<dbReference type="InterPro" id="IPR011049">
    <property type="entry name" value="Serralysin-like_metalloprot_C"/>
</dbReference>
<evidence type="ECO:0000313" key="3">
    <source>
        <dbReference type="EMBL" id="MBJ7541950.1"/>
    </source>
</evidence>
<dbReference type="Gene3D" id="2.150.10.10">
    <property type="entry name" value="Serralysin-like metalloprotease, C-terminal"/>
    <property type="match status" value="3"/>
</dbReference>
<keyword evidence="2" id="KW-0964">Secreted</keyword>
<dbReference type="AlphaFoldDB" id="A0A8I1GA75"/>
<accession>A0A8I1GA75</accession>
<dbReference type="PANTHER" id="PTHR38340">
    <property type="entry name" value="S-LAYER PROTEIN"/>
    <property type="match status" value="1"/>
</dbReference>
<comment type="subcellular location">
    <subcellularLocation>
        <location evidence="1">Secreted</location>
    </subcellularLocation>
</comment>
<proteinExistence type="predicted"/>
<dbReference type="InterPro" id="IPR001343">
    <property type="entry name" value="Hemolysn_Ca-bd"/>
</dbReference>
<evidence type="ECO:0000256" key="2">
    <source>
        <dbReference type="ARBA" id="ARBA00022525"/>
    </source>
</evidence>
<dbReference type="RefSeq" id="WP_052037188.1">
    <property type="nucleotide sequence ID" value="NZ_JAEMUK010000001.1"/>
</dbReference>
<organism evidence="3 4">
    <name type="scientific">Rhodomicrobium udaipurense</name>
    <dbReference type="NCBI Taxonomy" id="1202716"/>
    <lineage>
        <taxon>Bacteria</taxon>
        <taxon>Pseudomonadati</taxon>
        <taxon>Pseudomonadota</taxon>
        <taxon>Alphaproteobacteria</taxon>
        <taxon>Hyphomicrobiales</taxon>
        <taxon>Hyphomicrobiaceae</taxon>
        <taxon>Rhodomicrobium</taxon>
    </lineage>
</organism>
<dbReference type="PANTHER" id="PTHR38340:SF1">
    <property type="entry name" value="S-LAYER PROTEIN"/>
    <property type="match status" value="1"/>
</dbReference>
<dbReference type="SUPFAM" id="SSF51120">
    <property type="entry name" value="beta-Roll"/>
    <property type="match status" value="2"/>
</dbReference>
<name>A0A8I1GA75_9HYPH</name>
<dbReference type="Pfam" id="PF00353">
    <property type="entry name" value="HemolysinCabind"/>
    <property type="match status" value="5"/>
</dbReference>
<reference evidence="3 4" key="1">
    <citation type="submission" date="2020-12" db="EMBL/GenBank/DDBJ databases">
        <title>Revised draft genomes of Rhodomicrobium vannielii ATCC 17100 and Rhodomicrobium udaipurense JA643.</title>
        <authorList>
            <person name="Conners E.M."/>
            <person name="Davenport E.J."/>
            <person name="Bose A."/>
        </authorList>
    </citation>
    <scope>NUCLEOTIDE SEQUENCE [LARGE SCALE GENOMIC DNA]</scope>
    <source>
        <strain evidence="3 4">JA643</strain>
    </source>
</reference>
<dbReference type="GO" id="GO:0005576">
    <property type="term" value="C:extracellular region"/>
    <property type="evidence" value="ECO:0007669"/>
    <property type="project" value="UniProtKB-SubCell"/>
</dbReference>
<comment type="caution">
    <text evidence="3">The sequence shown here is derived from an EMBL/GenBank/DDBJ whole genome shotgun (WGS) entry which is preliminary data.</text>
</comment>
<dbReference type="PROSITE" id="PS00330">
    <property type="entry name" value="HEMOLYSIN_CALCIUM"/>
    <property type="match status" value="2"/>
</dbReference>
<dbReference type="PRINTS" id="PR00313">
    <property type="entry name" value="CABNDNGRPT"/>
</dbReference>
<dbReference type="GO" id="GO:0005509">
    <property type="term" value="F:calcium ion binding"/>
    <property type="evidence" value="ECO:0007669"/>
    <property type="project" value="InterPro"/>
</dbReference>
<evidence type="ECO:0000256" key="1">
    <source>
        <dbReference type="ARBA" id="ARBA00004613"/>
    </source>
</evidence>
<dbReference type="InterPro" id="IPR050557">
    <property type="entry name" value="RTX_toxin/Mannuronan_C5-epim"/>
</dbReference>
<protein>
    <submittedName>
        <fullName evidence="3">Calcium-binding protein</fullName>
    </submittedName>
</protein>
<keyword evidence="4" id="KW-1185">Reference proteome</keyword>
<evidence type="ECO:0000313" key="4">
    <source>
        <dbReference type="Proteomes" id="UP000623250"/>
    </source>
</evidence>
<gene>
    <name evidence="3" type="ORF">JDN41_00070</name>
</gene>
<dbReference type="InterPro" id="IPR018511">
    <property type="entry name" value="Hemolysin-typ_Ca-bd_CS"/>
</dbReference>
<dbReference type="EMBL" id="JAEMUK010000001">
    <property type="protein sequence ID" value="MBJ7541950.1"/>
    <property type="molecule type" value="Genomic_DNA"/>
</dbReference>
<dbReference type="Proteomes" id="UP000623250">
    <property type="component" value="Unassembled WGS sequence"/>
</dbReference>
<sequence>MRTAVEDATHTSFFTFTSGATATVADAWFVHDKTNSYYNGDYTLDVDTLFLPTLRGFGTLPDLAIAESQDSTLKGLVSDFVSGFDPTTSFADAATLNSDIRDILYRWAGVDGVSSSSRGSYIDARELEFMEKFFSQSFIQRGPQSSDPYPGAAADLDVSWQHLFYTLKAQLLAQAGADIIYGGTISYNPSTGAFDGTKTLSQGAIDDLELAAPTTSTAERQSYWEQVAEYVNFTKGFTNLSSGETTMLNNAIVATDSAPSWDFIAFHSVPSWVGQVLVGGDGGTTLNGTSGDDIITGGTGSDHINGGGGNDVMHGGNGDDAISAGYDTSATIYGDAGNDTIYGAVYGDTIVYGGDGNDTITSYNGNDTLIGDAGNDVIYVGGGNDTIDAGSGGNFAYGGGGDDTYIYSGGNDVYSEYSGGGTDTVVLPSGIDSGDLTLERAVTASGVDLLITVGSLGNIEIASFFNSYDGTLLNSIETVTFSDSTTLSLSAFSSLLTRGTDGIDDIYGAYTSQNIDDTILGYAGNDTIHGYGGTDVIDGGSGNDHLYGGSEAWRSGATFAAIRDPMTAVDARVSGDNVTVEHIVALCEGGFGYELAMVVASAADLLEPLDQDLSSEAVTLQRQIKCGLSDAAALAFYEAGFSDRVVAKALGDAFGGVTDRSSVRRVCRRRREDVATVLADFPSYFETVAAELLAGTPLPRRKN</sequence>